<dbReference type="CDD" id="cd13844">
    <property type="entry name" value="CuRO_1_BOD_CotA_like"/>
    <property type="match status" value="1"/>
</dbReference>
<dbReference type="PANTHER" id="PTHR48267">
    <property type="entry name" value="CUPREDOXIN SUPERFAMILY PROTEIN"/>
    <property type="match status" value="1"/>
</dbReference>
<keyword evidence="4" id="KW-1185">Reference proteome</keyword>
<dbReference type="Proteomes" id="UP000256269">
    <property type="component" value="Unassembled WGS sequence"/>
</dbReference>
<comment type="caution">
    <text evidence="3">The sequence shown here is derived from an EMBL/GenBank/DDBJ whole genome shotgun (WGS) entry which is preliminary data.</text>
</comment>
<dbReference type="PROSITE" id="PS51318">
    <property type="entry name" value="TAT"/>
    <property type="match status" value="1"/>
</dbReference>
<dbReference type="AlphaFoldDB" id="A0A3E0HI33"/>
<dbReference type="InterPro" id="IPR011706">
    <property type="entry name" value="Cu-oxidase_C"/>
</dbReference>
<accession>A0A3E0HI33</accession>
<evidence type="ECO:0000259" key="2">
    <source>
        <dbReference type="Pfam" id="PF07731"/>
    </source>
</evidence>
<organism evidence="3 4">
    <name type="scientific">Kutzneria buriramensis</name>
    <dbReference type="NCBI Taxonomy" id="1045776"/>
    <lineage>
        <taxon>Bacteria</taxon>
        <taxon>Bacillati</taxon>
        <taxon>Actinomycetota</taxon>
        <taxon>Actinomycetes</taxon>
        <taxon>Pseudonocardiales</taxon>
        <taxon>Pseudonocardiaceae</taxon>
        <taxon>Kutzneria</taxon>
    </lineage>
</organism>
<dbReference type="Gene3D" id="2.60.40.420">
    <property type="entry name" value="Cupredoxins - blue copper proteins"/>
    <property type="match status" value="3"/>
</dbReference>
<dbReference type="GO" id="GO:0005507">
    <property type="term" value="F:copper ion binding"/>
    <property type="evidence" value="ECO:0007669"/>
    <property type="project" value="InterPro"/>
</dbReference>
<dbReference type="CDD" id="cd13891">
    <property type="entry name" value="CuRO_3_CotA_like"/>
    <property type="match status" value="1"/>
</dbReference>
<dbReference type="InterPro" id="IPR008972">
    <property type="entry name" value="Cupredoxin"/>
</dbReference>
<evidence type="ECO:0000256" key="1">
    <source>
        <dbReference type="ARBA" id="ARBA00010609"/>
    </source>
</evidence>
<protein>
    <submittedName>
        <fullName evidence="3">FtsP/CotA-like multicopper oxidase with cupredoxin domain</fullName>
    </submittedName>
</protein>
<dbReference type="GO" id="GO:0016491">
    <property type="term" value="F:oxidoreductase activity"/>
    <property type="evidence" value="ECO:0007669"/>
    <property type="project" value="InterPro"/>
</dbReference>
<dbReference type="Pfam" id="PF07731">
    <property type="entry name" value="Cu-oxidase_2"/>
    <property type="match status" value="1"/>
</dbReference>
<evidence type="ECO:0000313" key="3">
    <source>
        <dbReference type="EMBL" id="REH46101.1"/>
    </source>
</evidence>
<dbReference type="InterPro" id="IPR045087">
    <property type="entry name" value="Cu-oxidase_fam"/>
</dbReference>
<name>A0A3E0HI33_9PSEU</name>
<dbReference type="RefSeq" id="WP_116176244.1">
    <property type="nucleotide sequence ID" value="NZ_CP144375.1"/>
</dbReference>
<proteinExistence type="inferred from homology"/>
<gene>
    <name evidence="3" type="ORF">BCF44_107234</name>
</gene>
<dbReference type="OrthoDB" id="345021at2"/>
<sequence>MDEPDQPLPADDATPNQLGRRSLLRAAKLGSAVAASLSIGATSTSTATPTPLLAGDDNSGLLDPTRIPKYAAPLPVLPTMPRSWATRDVDGYAISVWQFRQQVLPQGFPSTTVWGYGSANRPKTAHSPGFTIEAHNGRPVQVNWVNQLVDRHGHYLPHLLPVDPTLHWANPPGGRSDRDTHPMFATTPPDYRGPVPIVTHLHGGHSTQESDGYPSAWYLPRASDIPTGYARVGSYYDPHRDEAVERLRVRWRPGTAVFQYANDQPATMLWYHDHTLGMTRLNQYAGLSGCYVVRGGRHDLPAGVLPTGRHEIVLVIQDRSFTPDGSLFFPPTRGFAADIPPDARFVPFSDVPPLWTPQSFGSTMVVNGCSWPVLTVEARRYRFRVLNACNARTLVLKIAANPLAARPAPSALSCWQIGADGGFLPTAVRLGQVLCAPAERADLIVDFTGVRPGSELYLINEGPAGPFSGAPGTAPADPTTTGQVMKFVVAPPRSSDTSVPPAQLRLPAAQPLDAAGRTWRISLNDMTSRYYQRALISMMLGTVRPDGSPEPLAWGAAVTESPAVNATEVWELTNFTPDAHPIHIHQVQFQVLDRRRGNGPARPPEPWETGRKDTVIVYPGETTRVAARFDLPGRYVMHCHILDHEDNEMMRPIQVLRSQSVRHDS</sequence>
<dbReference type="EMBL" id="QUNO01000007">
    <property type="protein sequence ID" value="REH46101.1"/>
    <property type="molecule type" value="Genomic_DNA"/>
</dbReference>
<dbReference type="PANTHER" id="PTHR48267:SF1">
    <property type="entry name" value="BILIRUBIN OXIDASE"/>
    <property type="match status" value="1"/>
</dbReference>
<comment type="similarity">
    <text evidence="1">Belongs to the multicopper oxidase family.</text>
</comment>
<dbReference type="InterPro" id="IPR006311">
    <property type="entry name" value="TAT_signal"/>
</dbReference>
<reference evidence="3 4" key="1">
    <citation type="submission" date="2018-08" db="EMBL/GenBank/DDBJ databases">
        <title>Genomic Encyclopedia of Archaeal and Bacterial Type Strains, Phase II (KMG-II): from individual species to whole genera.</title>
        <authorList>
            <person name="Goeker M."/>
        </authorList>
    </citation>
    <scope>NUCLEOTIDE SEQUENCE [LARGE SCALE GENOMIC DNA]</scope>
    <source>
        <strain evidence="3 4">DSM 45791</strain>
    </source>
</reference>
<dbReference type="CDD" id="cd13868">
    <property type="entry name" value="CuRO_2_CotA_like"/>
    <property type="match status" value="1"/>
</dbReference>
<feature type="domain" description="Plastocyanin-like" evidence="2">
    <location>
        <begin position="561"/>
        <end position="655"/>
    </location>
</feature>
<dbReference type="SUPFAM" id="SSF49503">
    <property type="entry name" value="Cupredoxins"/>
    <property type="match status" value="3"/>
</dbReference>
<evidence type="ECO:0000313" key="4">
    <source>
        <dbReference type="Proteomes" id="UP000256269"/>
    </source>
</evidence>